<reference evidence="14 15" key="1">
    <citation type="submission" date="2024-10" db="EMBL/GenBank/DDBJ databases">
        <title>Updated reference genomes for cyclostephanoid diatoms.</title>
        <authorList>
            <person name="Roberts W.R."/>
            <person name="Alverson A.J."/>
        </authorList>
    </citation>
    <scope>NUCLEOTIDE SEQUENCE [LARGE SCALE GENOMIC DNA]</scope>
    <source>
        <strain evidence="14 15">AJA232-27</strain>
    </source>
</reference>
<keyword evidence="8" id="KW-0560">Oxidoreductase</keyword>
<evidence type="ECO:0000313" key="14">
    <source>
        <dbReference type="EMBL" id="KAL3762887.1"/>
    </source>
</evidence>
<dbReference type="AlphaFoldDB" id="A0ABD3MH24"/>
<evidence type="ECO:0000256" key="9">
    <source>
        <dbReference type="ARBA" id="ARBA00023004"/>
    </source>
</evidence>
<dbReference type="GO" id="GO:0050113">
    <property type="term" value="F:inositol oxygenase activity"/>
    <property type="evidence" value="ECO:0007669"/>
    <property type="project" value="UniProtKB-EC"/>
</dbReference>
<feature type="binding site" evidence="12">
    <location>
        <position position="586"/>
    </location>
    <ligand>
        <name>Fe cation</name>
        <dbReference type="ChEBI" id="CHEBI:24875"/>
        <label>1</label>
    </ligand>
</feature>
<keyword evidence="7 12" id="KW-0479">Metal-binding</keyword>
<comment type="similarity">
    <text evidence="3">Belongs to the myo-inositol oxygenase family.</text>
</comment>
<evidence type="ECO:0000313" key="15">
    <source>
        <dbReference type="Proteomes" id="UP001530293"/>
    </source>
</evidence>
<evidence type="ECO:0000256" key="6">
    <source>
        <dbReference type="ARBA" id="ARBA00022490"/>
    </source>
</evidence>
<keyword evidence="9 12" id="KW-0408">Iron</keyword>
<evidence type="ECO:0000256" key="10">
    <source>
        <dbReference type="ARBA" id="ARBA00029668"/>
    </source>
</evidence>
<comment type="subcellular location">
    <subcellularLocation>
        <location evidence="1">Cytoplasm</location>
    </subcellularLocation>
</comment>
<keyword evidence="6" id="KW-0963">Cytoplasm</keyword>
<dbReference type="GO" id="GO:0005737">
    <property type="term" value="C:cytoplasm"/>
    <property type="evidence" value="ECO:0007669"/>
    <property type="project" value="UniProtKB-SubCell"/>
</dbReference>
<comment type="catalytic activity">
    <reaction evidence="11">
        <text>myo-inositol + O2 = D-glucuronate + H2O + H(+)</text>
        <dbReference type="Rhea" id="RHEA:23696"/>
        <dbReference type="ChEBI" id="CHEBI:15377"/>
        <dbReference type="ChEBI" id="CHEBI:15378"/>
        <dbReference type="ChEBI" id="CHEBI:15379"/>
        <dbReference type="ChEBI" id="CHEBI:17268"/>
        <dbReference type="ChEBI" id="CHEBI:58720"/>
        <dbReference type="EC" id="1.13.99.1"/>
    </reaction>
</comment>
<evidence type="ECO:0000256" key="12">
    <source>
        <dbReference type="PIRSR" id="PIRSR607828-2"/>
    </source>
</evidence>
<evidence type="ECO:0000256" key="7">
    <source>
        <dbReference type="ARBA" id="ARBA00022723"/>
    </source>
</evidence>
<gene>
    <name evidence="14" type="ORF">ACHAWU_001034</name>
</gene>
<organism evidence="14 15">
    <name type="scientific">Discostella pseudostelligera</name>
    <dbReference type="NCBI Taxonomy" id="259834"/>
    <lineage>
        <taxon>Eukaryota</taxon>
        <taxon>Sar</taxon>
        <taxon>Stramenopiles</taxon>
        <taxon>Ochrophyta</taxon>
        <taxon>Bacillariophyta</taxon>
        <taxon>Coscinodiscophyceae</taxon>
        <taxon>Thalassiosirophycidae</taxon>
        <taxon>Stephanodiscales</taxon>
        <taxon>Stephanodiscaceae</taxon>
        <taxon>Discostella</taxon>
    </lineage>
</organism>
<evidence type="ECO:0000256" key="11">
    <source>
        <dbReference type="ARBA" id="ARBA00048271"/>
    </source>
</evidence>
<evidence type="ECO:0000256" key="8">
    <source>
        <dbReference type="ARBA" id="ARBA00023002"/>
    </source>
</evidence>
<accession>A0ABD3MH24</accession>
<evidence type="ECO:0000256" key="3">
    <source>
        <dbReference type="ARBA" id="ARBA00005286"/>
    </source>
</evidence>
<name>A0ABD3MH24_9STRA</name>
<dbReference type="Proteomes" id="UP001530293">
    <property type="component" value="Unassembled WGS sequence"/>
</dbReference>
<evidence type="ECO:0000256" key="4">
    <source>
        <dbReference type="ARBA" id="ARBA00011919"/>
    </source>
</evidence>
<dbReference type="InterPro" id="IPR007828">
    <property type="entry name" value="Inositol_oxygenase"/>
</dbReference>
<dbReference type="GO" id="GO:0046872">
    <property type="term" value="F:metal ion binding"/>
    <property type="evidence" value="ECO:0007669"/>
    <property type="project" value="UniProtKB-KW"/>
</dbReference>
<dbReference type="EC" id="1.13.99.1" evidence="4"/>
<dbReference type="PANTHER" id="PTHR12588">
    <property type="entry name" value="MYOINOSITOL OXYGENASE"/>
    <property type="match status" value="1"/>
</dbReference>
<evidence type="ECO:0000256" key="2">
    <source>
        <dbReference type="ARBA" id="ARBA00005167"/>
    </source>
</evidence>
<dbReference type="SUPFAM" id="SSF109604">
    <property type="entry name" value="HD-domain/PDEase-like"/>
    <property type="match status" value="1"/>
</dbReference>
<dbReference type="PANTHER" id="PTHR12588:SF0">
    <property type="entry name" value="INOSITOL OXYGENASE"/>
    <property type="match status" value="1"/>
</dbReference>
<feature type="compositionally biased region" description="Polar residues" evidence="13">
    <location>
        <begin position="154"/>
        <end position="165"/>
    </location>
</feature>
<comment type="caution">
    <text evidence="14">The sequence shown here is derived from an EMBL/GenBank/DDBJ whole genome shotgun (WGS) entry which is preliminary data.</text>
</comment>
<sequence>MMLSVNKPPAQCQHPSLSAQSEISPLSKRARRNTKSWKEFVVQNVNHDGKLFGLRDMFGHGFSDSDALKLNNCRGSQSSAAAASSSLATTRCIGTTTANDNNIDQRAATNKFYTLRMEHRQGGPLAKHRGEERILLFRSDRAGIIAKIIFSSEPPENTSKSVHSKTSVDVGDSSVDDDAPNPHFGTAYAKIHVLEVKSQYRGRDLGGLLFSEALSSLKSRYCNDDDWGDNPDYAEVGPVKSNGCKRKDLYNVECMLDAEEDVTRYGKLESFYQQLGCFVKCPKRIQYVNNNDTGTYRKIPMQINLRPSTKSVSSLHQERTRLRRQRFFHLTSYKRSFLPVQLVGSLGKLTVRSHAGAEVLKMDWLATETSEGIQFCSTHGHVLLATPNGSVCALTPKDQDNNDCNSVLDCDASMLNKWTLFVPCRASDGSTTTDVNDQSRSVSTKSLWALRTCHGTFLTADPIRQTLACTRLPSFWQANGSDISLQCTSDTPSRRHHYRKCTQLQTYDYVLSMRSRFLNFCLGGATLFEALGWIHAFPAHPFRVCSPYECSKPSSSPSMRTFCFLMAETARDTGLPDWVQLIALFHGVGEAVKVLDPSNTGDMAESIYDWTISSRSRIVGCKIPQRATSSFGEFRPLNVDEEDPRFNSDIGAYQAHCGLENVLLMWSGCEYVYYLLRHNHATLPDEAFAMLRYFLLVDWHAHHDYSSLTNDIDDDMLPFVQEFVALRRRVKLSCVDCGDLTDHQCNFLWDIHYANVAAKYNCDHMFDW</sequence>
<feature type="compositionally biased region" description="Polar residues" evidence="13">
    <location>
        <begin position="13"/>
        <end position="24"/>
    </location>
</feature>
<protein>
    <recommendedName>
        <fullName evidence="5">Inositol oxygenase</fullName>
        <ecNumber evidence="4">1.13.99.1</ecNumber>
    </recommendedName>
    <alternativeName>
        <fullName evidence="10">Myo-inositol oxygenase</fullName>
    </alternativeName>
</protein>
<evidence type="ECO:0000256" key="5">
    <source>
        <dbReference type="ARBA" id="ARBA00019269"/>
    </source>
</evidence>
<dbReference type="EMBL" id="JALLBG020000130">
    <property type="protein sequence ID" value="KAL3762887.1"/>
    <property type="molecule type" value="Genomic_DNA"/>
</dbReference>
<proteinExistence type="inferred from homology"/>
<comment type="pathway">
    <text evidence="2">Polyol metabolism; myo-inositol degradation into D-glucuronate; D-glucuronate from myo-inositol: step 1/1.</text>
</comment>
<comment type="cofactor">
    <cofactor evidence="12">
        <name>Fe cation</name>
        <dbReference type="ChEBI" id="CHEBI:24875"/>
    </cofactor>
    <text evidence="12">Binds 2 iron ions per subunit.</text>
</comment>
<evidence type="ECO:0000256" key="1">
    <source>
        <dbReference type="ARBA" id="ARBA00004496"/>
    </source>
</evidence>
<feature type="region of interest" description="Disordered" evidence="13">
    <location>
        <begin position="1"/>
        <end position="30"/>
    </location>
</feature>
<dbReference type="Pfam" id="PF05153">
    <property type="entry name" value="MIOX"/>
    <property type="match status" value="1"/>
</dbReference>
<keyword evidence="15" id="KW-1185">Reference proteome</keyword>
<feature type="region of interest" description="Disordered" evidence="13">
    <location>
        <begin position="154"/>
        <end position="178"/>
    </location>
</feature>
<evidence type="ECO:0000256" key="13">
    <source>
        <dbReference type="SAM" id="MobiDB-lite"/>
    </source>
</evidence>